<dbReference type="PANTHER" id="PTHR10380">
    <property type="entry name" value="CUTICLE PROTEIN"/>
    <property type="match status" value="1"/>
</dbReference>
<reference evidence="1" key="1">
    <citation type="submission" date="2015-10" db="EMBL/GenBank/DDBJ databases">
        <title>Daphnia magna gene sets from two clonal populations assembled and annotated with EvidentialGene.</title>
        <authorList>
            <person name="Gilbert D."/>
            <person name="Podicheti R."/>
            <person name="Orsini L."/>
            <person name="Colbourne J."/>
            <person name="Pfrender M."/>
        </authorList>
    </citation>
    <scope>NUCLEOTIDE SEQUENCE</scope>
</reference>
<name>A0A0P4YKZ2_9CRUS</name>
<sequence>MNPIVLFLACTLAFSVASPTDYASSKSTTSSDTEPAVSILKQINQMNDDGSYTFGFEASDGSFRIENMDANGYMTGKYGYIDANGKLQETEYAAGKMSGQSVGFQTRGTLLSDAVRNSQALPIIRTSTKSVEQKAIDYEYTSVDDDEDGFPDSSPARDINYNAGVVRISSPAKETYDIQPTVVRVANPHTSPLLDVSVVAPVRKNKEAGTVRFVSSAKNSYENPSTAIRVADPYDAAVSDIRVLTPTKTVSQVAIPNVRVPVRSSSRRTNNVVRLIDQNDDAYVKNNNVRVTAPTRISYDQAPAAIRAVNRETATYDSFPIVKQTVEPSKTIKEVAQVAVPVVRLASSGYGKSSGRSTSRLDEFLRSLKTNNRNSDNEYNAYQSGSSDLIIQNDFESQEVFQSVQDFQPIQDDAISVDSFGFTRII</sequence>
<dbReference type="EMBL" id="GDIP01228032">
    <property type="protein sequence ID" value="JAI95369.1"/>
    <property type="molecule type" value="Transcribed_RNA"/>
</dbReference>
<dbReference type="Pfam" id="PF00379">
    <property type="entry name" value="Chitin_bind_4"/>
    <property type="match status" value="1"/>
</dbReference>
<organism evidence="1">
    <name type="scientific">Daphnia magna</name>
    <dbReference type="NCBI Taxonomy" id="35525"/>
    <lineage>
        <taxon>Eukaryota</taxon>
        <taxon>Metazoa</taxon>
        <taxon>Ecdysozoa</taxon>
        <taxon>Arthropoda</taxon>
        <taxon>Crustacea</taxon>
        <taxon>Branchiopoda</taxon>
        <taxon>Diplostraca</taxon>
        <taxon>Cladocera</taxon>
        <taxon>Anomopoda</taxon>
        <taxon>Daphniidae</taxon>
        <taxon>Daphnia</taxon>
    </lineage>
</organism>
<accession>A0A0P4YKZ2</accession>
<dbReference type="GO" id="GO:0062129">
    <property type="term" value="C:chitin-based extracellular matrix"/>
    <property type="evidence" value="ECO:0007669"/>
    <property type="project" value="TreeGrafter"/>
</dbReference>
<protein>
    <submittedName>
        <fullName evidence="1">Uncharacterized protein</fullName>
    </submittedName>
</protein>
<evidence type="ECO:0000313" key="1">
    <source>
        <dbReference type="EMBL" id="JAI95369.1"/>
    </source>
</evidence>
<dbReference type="OrthoDB" id="6436213at2759"/>
<dbReference type="InterPro" id="IPR000618">
    <property type="entry name" value="Insect_cuticle"/>
</dbReference>
<dbReference type="PANTHER" id="PTHR10380:SF234">
    <property type="entry name" value="CUTICULAR PROTEIN 97EA, ISOFORM A"/>
    <property type="match status" value="1"/>
</dbReference>
<dbReference type="InterPro" id="IPR050468">
    <property type="entry name" value="Cuticle_Struct_Prot"/>
</dbReference>
<dbReference type="PROSITE" id="PS51155">
    <property type="entry name" value="CHIT_BIND_RR_2"/>
    <property type="match status" value="1"/>
</dbReference>
<dbReference type="AlphaFoldDB" id="A0A0P4YKZ2"/>
<proteinExistence type="predicted"/>
<dbReference type="GO" id="GO:0008010">
    <property type="term" value="F:structural constituent of chitin-based larval cuticle"/>
    <property type="evidence" value="ECO:0007669"/>
    <property type="project" value="TreeGrafter"/>
</dbReference>
<reference evidence="1" key="2">
    <citation type="submission" date="2015-10" db="EMBL/GenBank/DDBJ databases">
        <authorList>
            <person name="Gilbert D.G."/>
        </authorList>
    </citation>
    <scope>NUCLEOTIDE SEQUENCE</scope>
</reference>